<keyword evidence="2" id="KW-1133">Transmembrane helix</keyword>
<keyword evidence="4" id="KW-1185">Reference proteome</keyword>
<protein>
    <submittedName>
        <fullName evidence="3">Uncharacterized protein</fullName>
    </submittedName>
</protein>
<evidence type="ECO:0000313" key="4">
    <source>
        <dbReference type="Proteomes" id="UP000814176"/>
    </source>
</evidence>
<dbReference type="InterPro" id="IPR021765">
    <property type="entry name" value="UstYa-like"/>
</dbReference>
<evidence type="ECO:0000256" key="1">
    <source>
        <dbReference type="ARBA" id="ARBA00035112"/>
    </source>
</evidence>
<gene>
    <name evidence="3" type="ORF">C8Q71DRAFT_725378</name>
</gene>
<dbReference type="Pfam" id="PF11807">
    <property type="entry name" value="UstYa"/>
    <property type="match status" value="1"/>
</dbReference>
<dbReference type="GeneID" id="72002426"/>
<keyword evidence="2" id="KW-0812">Transmembrane</keyword>
<evidence type="ECO:0000256" key="2">
    <source>
        <dbReference type="SAM" id="Phobius"/>
    </source>
</evidence>
<organism evidence="3 4">
    <name type="scientific">Rhodofomes roseus</name>
    <dbReference type="NCBI Taxonomy" id="34475"/>
    <lineage>
        <taxon>Eukaryota</taxon>
        <taxon>Fungi</taxon>
        <taxon>Dikarya</taxon>
        <taxon>Basidiomycota</taxon>
        <taxon>Agaricomycotina</taxon>
        <taxon>Agaricomycetes</taxon>
        <taxon>Polyporales</taxon>
        <taxon>Rhodofomes</taxon>
    </lineage>
</organism>
<dbReference type="EMBL" id="JADCUA010000016">
    <property type="protein sequence ID" value="KAH9834199.1"/>
    <property type="molecule type" value="Genomic_DNA"/>
</dbReference>
<sequence length="132" mass="15185">MPAYTPVATDEADTENLLVRTTPSAEWSDSEKESPARRRFLRWMPWMLHTLLLSMSLLVFLGAYKVKETQCTERLSIYSPALEAVEYENVVFEGVLDQPSEYRGPPSEAIDYAWDKISLNNSHKMNFPQPQN</sequence>
<accession>A0ABQ8KAZ8</accession>
<dbReference type="Proteomes" id="UP000814176">
    <property type="component" value="Unassembled WGS sequence"/>
</dbReference>
<feature type="transmembrane region" description="Helical" evidence="2">
    <location>
        <begin position="46"/>
        <end position="64"/>
    </location>
</feature>
<dbReference type="RefSeq" id="XP_047776855.1">
    <property type="nucleotide sequence ID" value="XM_047921694.1"/>
</dbReference>
<proteinExistence type="inferred from homology"/>
<evidence type="ECO:0000313" key="3">
    <source>
        <dbReference type="EMBL" id="KAH9834199.1"/>
    </source>
</evidence>
<reference evidence="3 4" key="1">
    <citation type="journal article" date="2021" name="Environ. Microbiol.">
        <title>Gene family expansions and transcriptome signatures uncover fungal adaptations to wood decay.</title>
        <authorList>
            <person name="Hage H."/>
            <person name="Miyauchi S."/>
            <person name="Viragh M."/>
            <person name="Drula E."/>
            <person name="Min B."/>
            <person name="Chaduli D."/>
            <person name="Navarro D."/>
            <person name="Favel A."/>
            <person name="Norest M."/>
            <person name="Lesage-Meessen L."/>
            <person name="Balint B."/>
            <person name="Merenyi Z."/>
            <person name="de Eugenio L."/>
            <person name="Morin E."/>
            <person name="Martinez A.T."/>
            <person name="Baldrian P."/>
            <person name="Stursova M."/>
            <person name="Martinez M.J."/>
            <person name="Novotny C."/>
            <person name="Magnuson J.K."/>
            <person name="Spatafora J.W."/>
            <person name="Maurice S."/>
            <person name="Pangilinan J."/>
            <person name="Andreopoulos W."/>
            <person name="LaButti K."/>
            <person name="Hundley H."/>
            <person name="Na H."/>
            <person name="Kuo A."/>
            <person name="Barry K."/>
            <person name="Lipzen A."/>
            <person name="Henrissat B."/>
            <person name="Riley R."/>
            <person name="Ahrendt S."/>
            <person name="Nagy L.G."/>
            <person name="Grigoriev I.V."/>
            <person name="Martin F."/>
            <person name="Rosso M.N."/>
        </authorList>
    </citation>
    <scope>NUCLEOTIDE SEQUENCE [LARGE SCALE GENOMIC DNA]</scope>
    <source>
        <strain evidence="3 4">CIRM-BRFM 1785</strain>
    </source>
</reference>
<comment type="caution">
    <text evidence="3">The sequence shown here is derived from an EMBL/GenBank/DDBJ whole genome shotgun (WGS) entry which is preliminary data.</text>
</comment>
<name>A0ABQ8KAZ8_9APHY</name>
<comment type="similarity">
    <text evidence="1">Belongs to the ustYa family.</text>
</comment>
<keyword evidence="2" id="KW-0472">Membrane</keyword>